<dbReference type="AlphaFoldDB" id="A0AA41U4T3"/>
<proteinExistence type="predicted"/>
<reference evidence="1" key="1">
    <citation type="submission" date="2022-01" db="EMBL/GenBank/DDBJ databases">
        <title>Genome-Based Taxonomic Classification of the Phylum Actinobacteria.</title>
        <authorList>
            <person name="Gao Y."/>
        </authorList>
    </citation>
    <scope>NUCLEOTIDE SEQUENCE</scope>
    <source>
        <strain evidence="1">KLBMP 8922</strain>
    </source>
</reference>
<comment type="caution">
    <text evidence="1">The sequence shown here is derived from an EMBL/GenBank/DDBJ whole genome shotgun (WGS) entry which is preliminary data.</text>
</comment>
<evidence type="ECO:0000313" key="2">
    <source>
        <dbReference type="Proteomes" id="UP001165378"/>
    </source>
</evidence>
<name>A0AA41U4T3_9ACTN</name>
<organism evidence="1 2">
    <name type="scientific">Yinghuangia soli</name>
    <dbReference type="NCBI Taxonomy" id="2908204"/>
    <lineage>
        <taxon>Bacteria</taxon>
        <taxon>Bacillati</taxon>
        <taxon>Actinomycetota</taxon>
        <taxon>Actinomycetes</taxon>
        <taxon>Kitasatosporales</taxon>
        <taxon>Streptomycetaceae</taxon>
        <taxon>Yinghuangia</taxon>
    </lineage>
</organism>
<protein>
    <submittedName>
        <fullName evidence="1">Uncharacterized protein</fullName>
    </submittedName>
</protein>
<accession>A0AA41U4T3</accession>
<sequence>MISSDASQAIAVRHRPLTVPLVGQLVDLARADWDREAVARLWDTFGWGAGPVPPARLTGTGHPLMPSDEDAGGHTAFFLEFAYHHPDADDEYGEDFLGAEFPWPDWPETLAGDAAAAAFAKAWADAEEVIIAALGRPEVRYTQDTGPDGWNFAAWRLGNRALVLAQGEEFSTYGELEMAALWLVPHPAAAPFPAGPDFYDWLVRPSQGRESHGA</sequence>
<dbReference type="Proteomes" id="UP001165378">
    <property type="component" value="Unassembled WGS sequence"/>
</dbReference>
<dbReference type="EMBL" id="JAKFHA010000046">
    <property type="protein sequence ID" value="MCF2533280.1"/>
    <property type="molecule type" value="Genomic_DNA"/>
</dbReference>
<evidence type="ECO:0000313" key="1">
    <source>
        <dbReference type="EMBL" id="MCF2533280.1"/>
    </source>
</evidence>
<keyword evidence="2" id="KW-1185">Reference proteome</keyword>
<gene>
    <name evidence="1" type="ORF">LZ495_39520</name>
</gene>
<dbReference type="RefSeq" id="WP_235058051.1">
    <property type="nucleotide sequence ID" value="NZ_JAKFHA010000046.1"/>
</dbReference>